<reference evidence="1" key="1">
    <citation type="submission" date="2014-07" db="EMBL/GenBank/DDBJ databases">
        <authorList>
            <person name="Monot Marc"/>
        </authorList>
    </citation>
    <scope>NUCLEOTIDE SEQUENCE</scope>
    <source>
        <strain evidence="1">7032994</strain>
    </source>
</reference>
<accession>A0A069A7C7</accession>
<dbReference type="AlphaFoldDB" id="A0A069A7C7"/>
<proteinExistence type="predicted"/>
<sequence>MSDLCPKITDLCFRLTMWYVKTPPNTAISPVFNSFRLTMWYVKPIGSLTICS</sequence>
<evidence type="ECO:0000313" key="1">
    <source>
        <dbReference type="EMBL" id="CDS85283.1"/>
    </source>
</evidence>
<name>A0A069A7C7_CLODI</name>
<organism evidence="1">
    <name type="scientific">Clostridioides difficile</name>
    <name type="common">Peptoclostridium difficile</name>
    <dbReference type="NCBI Taxonomy" id="1496"/>
    <lineage>
        <taxon>Bacteria</taxon>
        <taxon>Bacillati</taxon>
        <taxon>Bacillota</taxon>
        <taxon>Clostridia</taxon>
        <taxon>Peptostreptococcales</taxon>
        <taxon>Peptostreptococcaceae</taxon>
        <taxon>Clostridioides</taxon>
    </lineage>
</organism>
<protein>
    <submittedName>
        <fullName evidence="1">Uncharacterized protein</fullName>
    </submittedName>
</protein>
<dbReference type="EMBL" id="LK932382">
    <property type="protein sequence ID" value="CDS85283.1"/>
    <property type="molecule type" value="Genomic_DNA"/>
</dbReference>
<gene>
    <name evidence="1" type="ORF">BN1097_450014</name>
</gene>